<keyword evidence="5" id="KW-1185">Reference proteome</keyword>
<dbReference type="PANTHER" id="PTHR19848">
    <property type="entry name" value="WD40 REPEAT PROTEIN"/>
    <property type="match status" value="1"/>
</dbReference>
<dbReference type="HOGENOM" id="CLU_000288_6_19_1"/>
<accession>A0A0C2X1R4</accession>
<feature type="repeat" description="WD" evidence="3">
    <location>
        <begin position="41"/>
        <end position="64"/>
    </location>
</feature>
<dbReference type="PROSITE" id="PS50082">
    <property type="entry name" value="WD_REPEATS_2"/>
    <property type="match status" value="2"/>
</dbReference>
<dbReference type="SMART" id="SM00320">
    <property type="entry name" value="WD40"/>
    <property type="match status" value="6"/>
</dbReference>
<dbReference type="AlphaFoldDB" id="A0A0C2X1R4"/>
<keyword evidence="2" id="KW-0677">Repeat</keyword>
<dbReference type="Pfam" id="PF00400">
    <property type="entry name" value="WD40"/>
    <property type="match status" value="3"/>
</dbReference>
<name>A0A0C2X1R4_AMAMK</name>
<keyword evidence="1 3" id="KW-0853">WD repeat</keyword>
<organism evidence="4 5">
    <name type="scientific">Amanita muscaria (strain Koide BX008)</name>
    <dbReference type="NCBI Taxonomy" id="946122"/>
    <lineage>
        <taxon>Eukaryota</taxon>
        <taxon>Fungi</taxon>
        <taxon>Dikarya</taxon>
        <taxon>Basidiomycota</taxon>
        <taxon>Agaricomycotina</taxon>
        <taxon>Agaricomycetes</taxon>
        <taxon>Agaricomycetidae</taxon>
        <taxon>Agaricales</taxon>
        <taxon>Pluteineae</taxon>
        <taxon>Amanitaceae</taxon>
        <taxon>Amanita</taxon>
    </lineage>
</organism>
<evidence type="ECO:0000256" key="1">
    <source>
        <dbReference type="ARBA" id="ARBA00022574"/>
    </source>
</evidence>
<gene>
    <name evidence="4" type="ORF">M378DRAFT_165484</name>
</gene>
<dbReference type="STRING" id="946122.A0A0C2X1R4"/>
<feature type="repeat" description="WD" evidence="3">
    <location>
        <begin position="136"/>
        <end position="177"/>
    </location>
</feature>
<evidence type="ECO:0000313" key="4">
    <source>
        <dbReference type="EMBL" id="KIL62653.1"/>
    </source>
</evidence>
<dbReference type="PROSITE" id="PS50294">
    <property type="entry name" value="WD_REPEATS_REGION"/>
    <property type="match status" value="1"/>
</dbReference>
<sequence length="397" mass="43207">MTFSLDNTLAIATAFGIKLYDVKTRAFIHTLPFHGISTAQAFSPDGTHFAVGGFNGGVHLWDIRGIDTSSPPSEEHPPEEETAVTALALSRDCSRLACGFESGTVELWETSPTKRRIGPLALRSKMKTIFIRIFRQSRHTASVRALGFSPDGRLFASGSFDGTVKLWNGKDGSLRGTLKAPAELSPVRAVSLSNSVLVAGHVDSDVTLWSLDTLSLIHTFETSGNSVSAVSISENSALIAVVDDNNFHADILGKVVQSAVSFLDLVNHTTIATFNIPYQIHTMSFLPDNSQFVVQSSDGVYLSLNLMNEHITKGPPLEDLTQRLPDTSLWHGVPILHCQKKDQHYFSALFSGHKSPVPVLWIPRDLHLSQCTQKSSMIALGCRDGRVILLRPASHVG</sequence>
<dbReference type="InParanoid" id="A0A0C2X1R4"/>
<dbReference type="Gene3D" id="2.130.10.10">
    <property type="entry name" value="YVTN repeat-like/Quinoprotein amine dehydrogenase"/>
    <property type="match status" value="2"/>
</dbReference>
<dbReference type="Proteomes" id="UP000054549">
    <property type="component" value="Unassembled WGS sequence"/>
</dbReference>
<evidence type="ECO:0000313" key="5">
    <source>
        <dbReference type="Proteomes" id="UP000054549"/>
    </source>
</evidence>
<reference evidence="4 5" key="1">
    <citation type="submission" date="2014-04" db="EMBL/GenBank/DDBJ databases">
        <title>Evolutionary Origins and Diversification of the Mycorrhizal Mutualists.</title>
        <authorList>
            <consortium name="DOE Joint Genome Institute"/>
            <consortium name="Mycorrhizal Genomics Consortium"/>
            <person name="Kohler A."/>
            <person name="Kuo A."/>
            <person name="Nagy L.G."/>
            <person name="Floudas D."/>
            <person name="Copeland A."/>
            <person name="Barry K.W."/>
            <person name="Cichocki N."/>
            <person name="Veneault-Fourrey C."/>
            <person name="LaButti K."/>
            <person name="Lindquist E.A."/>
            <person name="Lipzen A."/>
            <person name="Lundell T."/>
            <person name="Morin E."/>
            <person name="Murat C."/>
            <person name="Riley R."/>
            <person name="Ohm R."/>
            <person name="Sun H."/>
            <person name="Tunlid A."/>
            <person name="Henrissat B."/>
            <person name="Grigoriev I.V."/>
            <person name="Hibbett D.S."/>
            <person name="Martin F."/>
        </authorList>
    </citation>
    <scope>NUCLEOTIDE SEQUENCE [LARGE SCALE GENOMIC DNA]</scope>
    <source>
        <strain evidence="4 5">Koide BX008</strain>
    </source>
</reference>
<protein>
    <submittedName>
        <fullName evidence="4">Uncharacterized protein</fullName>
    </submittedName>
</protein>
<proteinExistence type="predicted"/>
<dbReference type="EMBL" id="KN818268">
    <property type="protein sequence ID" value="KIL62653.1"/>
    <property type="molecule type" value="Genomic_DNA"/>
</dbReference>
<dbReference type="InterPro" id="IPR036322">
    <property type="entry name" value="WD40_repeat_dom_sf"/>
</dbReference>
<dbReference type="PANTHER" id="PTHR19848:SF8">
    <property type="entry name" value="F-BOX AND WD REPEAT DOMAIN CONTAINING 7"/>
    <property type="match status" value="1"/>
</dbReference>
<evidence type="ECO:0000256" key="3">
    <source>
        <dbReference type="PROSITE-ProRule" id="PRU00221"/>
    </source>
</evidence>
<dbReference type="SUPFAM" id="SSF50978">
    <property type="entry name" value="WD40 repeat-like"/>
    <property type="match status" value="1"/>
</dbReference>
<dbReference type="InterPro" id="IPR001680">
    <property type="entry name" value="WD40_rpt"/>
</dbReference>
<dbReference type="OrthoDB" id="3203311at2759"/>
<dbReference type="InterPro" id="IPR015943">
    <property type="entry name" value="WD40/YVTN_repeat-like_dom_sf"/>
</dbReference>
<evidence type="ECO:0000256" key="2">
    <source>
        <dbReference type="ARBA" id="ARBA00022737"/>
    </source>
</evidence>